<keyword evidence="3" id="KW-1185">Reference proteome</keyword>
<feature type="signal peptide" evidence="1">
    <location>
        <begin position="1"/>
        <end position="39"/>
    </location>
</feature>
<name>A0A845A6Y0_9SPHN</name>
<evidence type="ECO:0000313" key="2">
    <source>
        <dbReference type="EMBL" id="MXP25424.1"/>
    </source>
</evidence>
<gene>
    <name evidence="2" type="ORF">GRI39_05120</name>
</gene>
<comment type="caution">
    <text evidence="2">The sequence shown here is derived from an EMBL/GenBank/DDBJ whole genome shotgun (WGS) entry which is preliminary data.</text>
</comment>
<evidence type="ECO:0000256" key="1">
    <source>
        <dbReference type="SAM" id="SignalP"/>
    </source>
</evidence>
<sequence>MSKTFILSDRAGAMRYRSLLSLVGATSALCLISAQPAYAANDDHIASLQITGFAERPSAMLPVAAVSPAKDAGHTVFKQVEPRFEPVLVAQNINDFDLSEMNRPSGGYTGRKTYSAAMTFDKAQLERREVTDSVLRSFPDRIAYAMPENQQAELANLPEAMEPPVVVEGEKDRVRWNDVKVYEYAFQTLNLIDAVQTVALLSNDGHHEKNPILGKDPSPIVVVGYKAVGGLLHYGMTKFLLSESPQHTKLFQQLSLAVQGGVVAWNMQFVF</sequence>
<keyword evidence="1" id="KW-0732">Signal</keyword>
<dbReference type="OrthoDB" id="7433552at2"/>
<reference evidence="2 3" key="1">
    <citation type="submission" date="2019-12" db="EMBL/GenBank/DDBJ databases">
        <title>Genomic-based taxomic classification of the family Erythrobacteraceae.</title>
        <authorList>
            <person name="Xu L."/>
        </authorList>
    </citation>
    <scope>NUCLEOTIDE SEQUENCE [LARGE SCALE GENOMIC DNA]</scope>
    <source>
        <strain evidence="2 3">DSM 18604</strain>
    </source>
</reference>
<feature type="chain" id="PRO_5032735847" evidence="1">
    <location>
        <begin position="40"/>
        <end position="271"/>
    </location>
</feature>
<accession>A0A845A6Y0</accession>
<dbReference type="AlphaFoldDB" id="A0A845A6Y0"/>
<evidence type="ECO:0000313" key="3">
    <source>
        <dbReference type="Proteomes" id="UP000460561"/>
    </source>
</evidence>
<protein>
    <submittedName>
        <fullName evidence="2">Uncharacterized protein</fullName>
    </submittedName>
</protein>
<dbReference type="Proteomes" id="UP000460561">
    <property type="component" value="Unassembled WGS sequence"/>
</dbReference>
<dbReference type="EMBL" id="WTYQ01000002">
    <property type="protein sequence ID" value="MXP25424.1"/>
    <property type="molecule type" value="Genomic_DNA"/>
</dbReference>
<organism evidence="2 3">
    <name type="scientific">Altericroceibacterium indicum</name>
    <dbReference type="NCBI Taxonomy" id="374177"/>
    <lineage>
        <taxon>Bacteria</taxon>
        <taxon>Pseudomonadati</taxon>
        <taxon>Pseudomonadota</taxon>
        <taxon>Alphaproteobacteria</taxon>
        <taxon>Sphingomonadales</taxon>
        <taxon>Erythrobacteraceae</taxon>
        <taxon>Altericroceibacterium</taxon>
    </lineage>
</organism>
<proteinExistence type="predicted"/>